<keyword evidence="7" id="KW-0067">ATP-binding</keyword>
<evidence type="ECO:0000256" key="6">
    <source>
        <dbReference type="ARBA" id="ARBA00022741"/>
    </source>
</evidence>
<evidence type="ECO:0000259" key="10">
    <source>
        <dbReference type="Pfam" id="PF01909"/>
    </source>
</evidence>
<evidence type="ECO:0000313" key="11">
    <source>
        <dbReference type="EMBL" id="MCT7966061.1"/>
    </source>
</evidence>
<dbReference type="EMBL" id="JAMXFF010000007">
    <property type="protein sequence ID" value="MCT7966061.1"/>
    <property type="molecule type" value="Genomic_DNA"/>
</dbReference>
<reference evidence="11 12" key="1">
    <citation type="journal article" date="2022" name="Front. Microbiol.">
        <title>High genomic differentiation and limited gene flow indicate recent cryptic speciation within the genus Laspinema (cyanobacteria).</title>
        <authorList>
            <person name="Stanojkovic A."/>
            <person name="Skoupy S."/>
            <person name="Skaloud P."/>
            <person name="Dvorak P."/>
        </authorList>
    </citation>
    <scope>NUCLEOTIDE SEQUENCE [LARGE SCALE GENOMIC DNA]</scope>
    <source>
        <strain evidence="11 12">D2a</strain>
    </source>
</reference>
<dbReference type="InterPro" id="IPR043519">
    <property type="entry name" value="NT_sf"/>
</dbReference>
<keyword evidence="5" id="KW-0479">Metal-binding</keyword>
<proteinExistence type="inferred from homology"/>
<evidence type="ECO:0000256" key="4">
    <source>
        <dbReference type="ARBA" id="ARBA00022695"/>
    </source>
</evidence>
<organism evidence="11 12">
    <name type="scientific">Laspinema palackyanum D2a</name>
    <dbReference type="NCBI Taxonomy" id="2953684"/>
    <lineage>
        <taxon>Bacteria</taxon>
        <taxon>Bacillati</taxon>
        <taxon>Cyanobacteriota</taxon>
        <taxon>Cyanophyceae</taxon>
        <taxon>Oscillatoriophycideae</taxon>
        <taxon>Oscillatoriales</taxon>
        <taxon>Laspinemataceae</taxon>
        <taxon>Laspinema</taxon>
        <taxon>Laspinema palackyanum</taxon>
    </lineage>
</organism>
<accession>A0ABT2MQA2</accession>
<dbReference type="SUPFAM" id="SSF81301">
    <property type="entry name" value="Nucleotidyltransferase"/>
    <property type="match status" value="1"/>
</dbReference>
<protein>
    <submittedName>
        <fullName evidence="11">Nucleotidyltransferase family protein</fullName>
    </submittedName>
</protein>
<evidence type="ECO:0000256" key="8">
    <source>
        <dbReference type="ARBA" id="ARBA00022842"/>
    </source>
</evidence>
<gene>
    <name evidence="11" type="ORF">NG799_06915</name>
</gene>
<dbReference type="PANTHER" id="PTHR33571:SF12">
    <property type="entry name" value="BSL3053 PROTEIN"/>
    <property type="match status" value="1"/>
</dbReference>
<evidence type="ECO:0000256" key="1">
    <source>
        <dbReference type="ARBA" id="ARBA00001946"/>
    </source>
</evidence>
<dbReference type="Proteomes" id="UP001525890">
    <property type="component" value="Unassembled WGS sequence"/>
</dbReference>
<dbReference type="PANTHER" id="PTHR33571">
    <property type="entry name" value="SSL8005 PROTEIN"/>
    <property type="match status" value="1"/>
</dbReference>
<evidence type="ECO:0000256" key="7">
    <source>
        <dbReference type="ARBA" id="ARBA00022840"/>
    </source>
</evidence>
<evidence type="ECO:0000256" key="2">
    <source>
        <dbReference type="ARBA" id="ARBA00022649"/>
    </source>
</evidence>
<keyword evidence="3" id="KW-0808">Transferase</keyword>
<keyword evidence="6" id="KW-0547">Nucleotide-binding</keyword>
<dbReference type="RefSeq" id="WP_368005709.1">
    <property type="nucleotide sequence ID" value="NZ_JAMXFF010000007.1"/>
</dbReference>
<keyword evidence="2" id="KW-1277">Toxin-antitoxin system</keyword>
<evidence type="ECO:0000256" key="9">
    <source>
        <dbReference type="ARBA" id="ARBA00038276"/>
    </source>
</evidence>
<dbReference type="Gene3D" id="3.30.460.10">
    <property type="entry name" value="Beta Polymerase, domain 2"/>
    <property type="match status" value="1"/>
</dbReference>
<comment type="similarity">
    <text evidence="9">Belongs to the MntA antitoxin family.</text>
</comment>
<dbReference type="InterPro" id="IPR052038">
    <property type="entry name" value="Type-VII_TA_antitoxin"/>
</dbReference>
<dbReference type="InterPro" id="IPR002934">
    <property type="entry name" value="Polymerase_NTP_transf_dom"/>
</dbReference>
<keyword evidence="12" id="KW-1185">Reference proteome</keyword>
<name>A0ABT2MQA2_9CYAN</name>
<dbReference type="Pfam" id="PF01909">
    <property type="entry name" value="NTP_transf_2"/>
    <property type="match status" value="1"/>
</dbReference>
<evidence type="ECO:0000256" key="5">
    <source>
        <dbReference type="ARBA" id="ARBA00022723"/>
    </source>
</evidence>
<evidence type="ECO:0000313" key="12">
    <source>
        <dbReference type="Proteomes" id="UP001525890"/>
    </source>
</evidence>
<evidence type="ECO:0000256" key="3">
    <source>
        <dbReference type="ARBA" id="ARBA00022679"/>
    </source>
</evidence>
<comment type="caution">
    <text evidence="11">The sequence shown here is derived from an EMBL/GenBank/DDBJ whole genome shotgun (WGS) entry which is preliminary data.</text>
</comment>
<sequence>MTTRLKELLQENREEILKMATKHGAYNLRIFGSVARGEERQDSDVDFLVDMENDRNLLNRIGLMQDLEDLLGRKVDVATVKVLRDFCREGILKEAVPL</sequence>
<keyword evidence="8" id="KW-0460">Magnesium</keyword>
<comment type="cofactor">
    <cofactor evidence="1">
        <name>Mg(2+)</name>
        <dbReference type="ChEBI" id="CHEBI:18420"/>
    </cofactor>
</comment>
<dbReference type="CDD" id="cd05403">
    <property type="entry name" value="NT_KNTase_like"/>
    <property type="match status" value="1"/>
</dbReference>
<keyword evidence="4" id="KW-0548">Nucleotidyltransferase</keyword>
<feature type="domain" description="Polymerase nucleotidyl transferase" evidence="10">
    <location>
        <begin position="20"/>
        <end position="94"/>
    </location>
</feature>